<dbReference type="InterPro" id="IPR029071">
    <property type="entry name" value="Ubiquitin-like_domsf"/>
</dbReference>
<dbReference type="PROSITE" id="PS50053">
    <property type="entry name" value="UBIQUITIN_2"/>
    <property type="match status" value="1"/>
</dbReference>
<dbReference type="CDD" id="cd17039">
    <property type="entry name" value="Ubl_ubiquitin_like"/>
    <property type="match status" value="1"/>
</dbReference>
<dbReference type="OMA" id="LYAYYVN"/>
<evidence type="ECO:0000313" key="2">
    <source>
        <dbReference type="EMBL" id="AES60704.1"/>
    </source>
</evidence>
<evidence type="ECO:0000313" key="6">
    <source>
        <dbReference type="Proteomes" id="UP000265566"/>
    </source>
</evidence>
<evidence type="ECO:0000313" key="5">
    <source>
        <dbReference type="Proteomes" id="UP000002051"/>
    </source>
</evidence>
<accession>G7IA87</accession>
<reference evidence="3" key="5">
    <citation type="journal article" date="2018" name="Nat. Plants">
        <title>Whole-genome landscape of Medicago truncatula symbiotic genes.</title>
        <authorList>
            <person name="Pecrix Y."/>
            <person name="Gamas P."/>
            <person name="Carrere S."/>
        </authorList>
    </citation>
    <scope>NUCLEOTIDE SEQUENCE</scope>
    <source>
        <tissue evidence="3">Leaves</tissue>
    </source>
</reference>
<evidence type="ECO:0000259" key="1">
    <source>
        <dbReference type="PROSITE" id="PS50053"/>
    </source>
</evidence>
<dbReference type="Pfam" id="PF00240">
    <property type="entry name" value="ubiquitin"/>
    <property type="match status" value="1"/>
</dbReference>
<sequence>MVYFKIIGGEIEPVVEISVSELVFDLKSKIENELEVGVHRQNLWYKGIELDNEKRIGFYALRGDETETVTLIVDPLPSDLKLHVLVKFLGHGSNGYVRVKETDKVSDLCNKVSRYWGIPLDTFTLHRLNVEMMHDCPLHAYYINEASEIQLSVDIQPR</sequence>
<dbReference type="EMBL" id="CM001217">
    <property type="protein sequence ID" value="AES60704.1"/>
    <property type="molecule type" value="Genomic_DNA"/>
</dbReference>
<dbReference type="Proteomes" id="UP000002051">
    <property type="component" value="Unassembled WGS sequence"/>
</dbReference>
<dbReference type="EMBL" id="PSQE01000001">
    <property type="protein sequence ID" value="RHN79763.1"/>
    <property type="molecule type" value="Genomic_DNA"/>
</dbReference>
<dbReference type="SUPFAM" id="SSF54236">
    <property type="entry name" value="Ubiquitin-like"/>
    <property type="match status" value="2"/>
</dbReference>
<reference evidence="2 5" key="2">
    <citation type="journal article" date="2014" name="BMC Genomics">
        <title>An improved genome release (version Mt4.0) for the model legume Medicago truncatula.</title>
        <authorList>
            <person name="Tang H."/>
            <person name="Krishnakumar V."/>
            <person name="Bidwell S."/>
            <person name="Rosen B."/>
            <person name="Chan A."/>
            <person name="Zhou S."/>
            <person name="Gentzbittel L."/>
            <person name="Childs K.L."/>
            <person name="Yandell M."/>
            <person name="Gundlach H."/>
            <person name="Mayer K.F."/>
            <person name="Schwartz D.C."/>
            <person name="Town C.D."/>
        </authorList>
    </citation>
    <scope>GENOME REANNOTATION</scope>
    <source>
        <strain evidence="4 5">cv. Jemalong A17</strain>
    </source>
</reference>
<dbReference type="Proteomes" id="UP000265566">
    <property type="component" value="Chromosome 1"/>
</dbReference>
<gene>
    <name evidence="2" type="ordered locus">MTR_1g063840</name>
    <name evidence="3" type="ORF">MtrunA17_Chr1g0180871</name>
</gene>
<reference evidence="6" key="4">
    <citation type="journal article" date="2018" name="Nat. Plants">
        <title>Whole-genome landscape of Medicago truncatula symbiotic genes.</title>
        <authorList>
            <person name="Pecrix Y."/>
            <person name="Staton S.E."/>
            <person name="Sallet E."/>
            <person name="Lelandais-Briere C."/>
            <person name="Moreau S."/>
            <person name="Carrere S."/>
            <person name="Blein T."/>
            <person name="Jardinaud M.F."/>
            <person name="Latrasse D."/>
            <person name="Zouine M."/>
            <person name="Zahm M."/>
            <person name="Kreplak J."/>
            <person name="Mayjonade B."/>
            <person name="Satge C."/>
            <person name="Perez M."/>
            <person name="Cauet S."/>
            <person name="Marande W."/>
            <person name="Chantry-Darmon C."/>
            <person name="Lopez-Roques C."/>
            <person name="Bouchez O."/>
            <person name="Berard A."/>
            <person name="Debelle F."/>
            <person name="Munos S."/>
            <person name="Bendahmane A."/>
            <person name="Berges H."/>
            <person name="Niebel A."/>
            <person name="Buitink J."/>
            <person name="Frugier F."/>
            <person name="Benhamed M."/>
            <person name="Crespi M."/>
            <person name="Gouzy J."/>
            <person name="Gamas P."/>
        </authorList>
    </citation>
    <scope>NUCLEOTIDE SEQUENCE [LARGE SCALE GENOMIC DNA]</scope>
    <source>
        <strain evidence="6">cv. Jemalong A17</strain>
    </source>
</reference>
<keyword evidence="5" id="KW-1185">Reference proteome</keyword>
<dbReference type="InterPro" id="IPR000626">
    <property type="entry name" value="Ubiquitin-like_dom"/>
</dbReference>
<protein>
    <submittedName>
        <fullName evidence="2">Ubiquitin family protein</fullName>
    </submittedName>
</protein>
<dbReference type="Gene3D" id="3.10.20.90">
    <property type="entry name" value="Phosphatidylinositol 3-kinase Catalytic Subunit, Chain A, domain 1"/>
    <property type="match status" value="2"/>
</dbReference>
<reference evidence="2 5" key="1">
    <citation type="journal article" date="2011" name="Nature">
        <title>The Medicago genome provides insight into the evolution of rhizobial symbioses.</title>
        <authorList>
            <person name="Young N.D."/>
            <person name="Debelle F."/>
            <person name="Oldroyd G.E."/>
            <person name="Geurts R."/>
            <person name="Cannon S.B."/>
            <person name="Udvardi M.K."/>
            <person name="Benedito V.A."/>
            <person name="Mayer K.F."/>
            <person name="Gouzy J."/>
            <person name="Schoof H."/>
            <person name="Van de Peer Y."/>
            <person name="Proost S."/>
            <person name="Cook D.R."/>
            <person name="Meyers B.C."/>
            <person name="Spannagl M."/>
            <person name="Cheung F."/>
            <person name="De Mita S."/>
            <person name="Krishnakumar V."/>
            <person name="Gundlach H."/>
            <person name="Zhou S."/>
            <person name="Mudge J."/>
            <person name="Bharti A.K."/>
            <person name="Murray J.D."/>
            <person name="Naoumkina M.A."/>
            <person name="Rosen B."/>
            <person name="Silverstein K.A."/>
            <person name="Tang H."/>
            <person name="Rombauts S."/>
            <person name="Zhao P.X."/>
            <person name="Zhou P."/>
            <person name="Barbe V."/>
            <person name="Bardou P."/>
            <person name="Bechner M."/>
            <person name="Bellec A."/>
            <person name="Berger A."/>
            <person name="Berges H."/>
            <person name="Bidwell S."/>
            <person name="Bisseling T."/>
            <person name="Choisne N."/>
            <person name="Couloux A."/>
            <person name="Denny R."/>
            <person name="Deshpande S."/>
            <person name="Dai X."/>
            <person name="Doyle J.J."/>
            <person name="Dudez A.M."/>
            <person name="Farmer A.D."/>
            <person name="Fouteau S."/>
            <person name="Franken C."/>
            <person name="Gibelin C."/>
            <person name="Gish J."/>
            <person name="Goldstein S."/>
            <person name="Gonzalez A.J."/>
            <person name="Green P.J."/>
            <person name="Hallab A."/>
            <person name="Hartog M."/>
            <person name="Hua A."/>
            <person name="Humphray S.J."/>
            <person name="Jeong D.H."/>
            <person name="Jing Y."/>
            <person name="Jocker A."/>
            <person name="Kenton S.M."/>
            <person name="Kim D.J."/>
            <person name="Klee K."/>
            <person name="Lai H."/>
            <person name="Lang C."/>
            <person name="Lin S."/>
            <person name="Macmil S.L."/>
            <person name="Magdelenat G."/>
            <person name="Matthews L."/>
            <person name="McCorrison J."/>
            <person name="Monaghan E.L."/>
            <person name="Mun J.H."/>
            <person name="Najar F.Z."/>
            <person name="Nicholson C."/>
            <person name="Noirot C."/>
            <person name="O'Bleness M."/>
            <person name="Paule C.R."/>
            <person name="Poulain J."/>
            <person name="Prion F."/>
            <person name="Qin B."/>
            <person name="Qu C."/>
            <person name="Retzel E.F."/>
            <person name="Riddle C."/>
            <person name="Sallet E."/>
            <person name="Samain S."/>
            <person name="Samson N."/>
            <person name="Sanders I."/>
            <person name="Saurat O."/>
            <person name="Scarpelli C."/>
            <person name="Schiex T."/>
            <person name="Segurens B."/>
            <person name="Severin A.J."/>
            <person name="Sherrier D.J."/>
            <person name="Shi R."/>
            <person name="Sims S."/>
            <person name="Singer S.R."/>
            <person name="Sinharoy S."/>
            <person name="Sterck L."/>
            <person name="Viollet A."/>
            <person name="Wang B.B."/>
            <person name="Wang K."/>
            <person name="Wang M."/>
            <person name="Wang X."/>
            <person name="Warfsmann J."/>
            <person name="Weissenbach J."/>
            <person name="White D.D."/>
            <person name="White J.D."/>
            <person name="Wiley G.B."/>
            <person name="Wincker P."/>
            <person name="Xing Y."/>
            <person name="Yang L."/>
            <person name="Yao Z."/>
            <person name="Ying F."/>
            <person name="Zhai J."/>
            <person name="Zhou L."/>
            <person name="Zuber A."/>
            <person name="Denarie J."/>
            <person name="Dixon R.A."/>
            <person name="May G.D."/>
            <person name="Schwartz D.C."/>
            <person name="Rogers J."/>
            <person name="Quetier F."/>
            <person name="Town C.D."/>
            <person name="Roe B.A."/>
        </authorList>
    </citation>
    <scope>NUCLEOTIDE SEQUENCE [LARGE SCALE GENOMIC DNA]</scope>
    <source>
        <strain evidence="2">A17</strain>
        <strain evidence="4 5">cv. Jemalong A17</strain>
    </source>
</reference>
<dbReference type="Gramene" id="rna3598">
    <property type="protein sequence ID" value="RHN79763.1"/>
    <property type="gene ID" value="gene3598"/>
</dbReference>
<dbReference type="AlphaFoldDB" id="G7IA87"/>
<feature type="domain" description="Ubiquitin-like" evidence="1">
    <location>
        <begin position="1"/>
        <end position="66"/>
    </location>
</feature>
<reference evidence="4" key="3">
    <citation type="submission" date="2015-04" db="UniProtKB">
        <authorList>
            <consortium name="EnsemblPlants"/>
        </authorList>
    </citation>
    <scope>IDENTIFICATION</scope>
    <source>
        <strain evidence="4">cv. Jemalong A17</strain>
    </source>
</reference>
<dbReference type="EnsemblPlants" id="AES60704">
    <property type="protein sequence ID" value="AES60704"/>
    <property type="gene ID" value="MTR_1g063840"/>
</dbReference>
<evidence type="ECO:0000313" key="3">
    <source>
        <dbReference type="EMBL" id="RHN79763.1"/>
    </source>
</evidence>
<dbReference type="HOGENOM" id="CLU_143815_0_0_1"/>
<dbReference type="PaxDb" id="3880-AES60704"/>
<dbReference type="eggNOG" id="ENOG502SCTE">
    <property type="taxonomic scope" value="Eukaryota"/>
</dbReference>
<name>G7IA87_MEDTR</name>
<proteinExistence type="predicted"/>
<organism evidence="2 5">
    <name type="scientific">Medicago truncatula</name>
    <name type="common">Barrel medic</name>
    <name type="synonym">Medicago tribuloides</name>
    <dbReference type="NCBI Taxonomy" id="3880"/>
    <lineage>
        <taxon>Eukaryota</taxon>
        <taxon>Viridiplantae</taxon>
        <taxon>Streptophyta</taxon>
        <taxon>Embryophyta</taxon>
        <taxon>Tracheophyta</taxon>
        <taxon>Spermatophyta</taxon>
        <taxon>Magnoliopsida</taxon>
        <taxon>eudicotyledons</taxon>
        <taxon>Gunneridae</taxon>
        <taxon>Pentapetalae</taxon>
        <taxon>rosids</taxon>
        <taxon>fabids</taxon>
        <taxon>Fabales</taxon>
        <taxon>Fabaceae</taxon>
        <taxon>Papilionoideae</taxon>
        <taxon>50 kb inversion clade</taxon>
        <taxon>NPAAA clade</taxon>
        <taxon>Hologalegina</taxon>
        <taxon>IRL clade</taxon>
        <taxon>Trifolieae</taxon>
        <taxon>Medicago</taxon>
    </lineage>
</organism>
<evidence type="ECO:0000313" key="4">
    <source>
        <dbReference type="EnsemblPlants" id="AES60704"/>
    </source>
</evidence>